<evidence type="ECO:0000313" key="2">
    <source>
        <dbReference type="EMBL" id="MCJ2180608.1"/>
    </source>
</evidence>
<sequence length="296" mass="32971">METKKDPGVDGAGAAVPAFALSDLRPHLRARNERLCRSLCMSTYLGDYFGILRVLCRVLGRYKMYVDPNDHGLSPHLILDGFWEMATTEAVAQLIEPGMVAGDVGANLGYFTLLMADLAGPDGKVFAFEPNPQMAFRLERSAKLSGLAERIEVCEVVLCAENDLVVSFLMPTDEPKNAYARPFDGEELTGSVLMQGQRLDSRPEWRNIEFLKIDAEGSEQWIWNGMDGLLDGGRLRTIVIEVRLSRYPEGIGFLRQILDHGFSMARIDDVDGIVPLLLDEACNLPSDEDVMLVFRR</sequence>
<evidence type="ECO:0000313" key="3">
    <source>
        <dbReference type="Proteomes" id="UP001162880"/>
    </source>
</evidence>
<keyword evidence="2" id="KW-0808">Transferase</keyword>
<reference evidence="2" key="1">
    <citation type="submission" date="2022-03" db="EMBL/GenBank/DDBJ databases">
        <title>Identification of a novel bacterium isolated from mangrove sediments.</title>
        <authorList>
            <person name="Pan X."/>
        </authorList>
    </citation>
    <scope>NUCLEOTIDE SEQUENCE</scope>
    <source>
        <strain evidence="2">B2580</strain>
    </source>
</reference>
<organism evidence="2 3">
    <name type="scientific">Novosphingobium album</name>
    <name type="common">ex Hu et al. 2023</name>
    <dbReference type="NCBI Taxonomy" id="2930093"/>
    <lineage>
        <taxon>Bacteria</taxon>
        <taxon>Pseudomonadati</taxon>
        <taxon>Pseudomonadota</taxon>
        <taxon>Alphaproteobacteria</taxon>
        <taxon>Sphingomonadales</taxon>
        <taxon>Sphingomonadaceae</taxon>
        <taxon>Novosphingobium</taxon>
    </lineage>
</organism>
<dbReference type="Proteomes" id="UP001162880">
    <property type="component" value="Unassembled WGS sequence"/>
</dbReference>
<dbReference type="EMBL" id="JALHLE010000038">
    <property type="protein sequence ID" value="MCJ2180608.1"/>
    <property type="molecule type" value="Genomic_DNA"/>
</dbReference>
<dbReference type="NCBIfam" id="TIGR01444">
    <property type="entry name" value="fkbM_fam"/>
    <property type="match status" value="1"/>
</dbReference>
<dbReference type="GO" id="GO:0032259">
    <property type="term" value="P:methylation"/>
    <property type="evidence" value="ECO:0007669"/>
    <property type="project" value="UniProtKB-KW"/>
</dbReference>
<protein>
    <submittedName>
        <fullName evidence="2">FkbM family methyltransferase</fullName>
    </submittedName>
</protein>
<accession>A0ABT0B6H0</accession>
<evidence type="ECO:0000259" key="1">
    <source>
        <dbReference type="Pfam" id="PF05050"/>
    </source>
</evidence>
<keyword evidence="3" id="KW-1185">Reference proteome</keyword>
<comment type="caution">
    <text evidence="2">The sequence shown here is derived from an EMBL/GenBank/DDBJ whole genome shotgun (WGS) entry which is preliminary data.</text>
</comment>
<name>A0ABT0B6H0_9SPHN</name>
<dbReference type="Gene3D" id="3.40.50.150">
    <property type="entry name" value="Vaccinia Virus protein VP39"/>
    <property type="match status" value="1"/>
</dbReference>
<dbReference type="InterPro" id="IPR006342">
    <property type="entry name" value="FkbM_mtfrase"/>
</dbReference>
<dbReference type="InterPro" id="IPR029063">
    <property type="entry name" value="SAM-dependent_MTases_sf"/>
</dbReference>
<proteinExistence type="predicted"/>
<dbReference type="Pfam" id="PF05050">
    <property type="entry name" value="Methyltransf_21"/>
    <property type="match status" value="1"/>
</dbReference>
<dbReference type="PANTHER" id="PTHR34203:SF15">
    <property type="entry name" value="SLL1173 PROTEIN"/>
    <property type="match status" value="1"/>
</dbReference>
<dbReference type="RefSeq" id="WP_243996029.1">
    <property type="nucleotide sequence ID" value="NZ_JALHLE010000038.1"/>
</dbReference>
<dbReference type="SUPFAM" id="SSF53335">
    <property type="entry name" value="S-adenosyl-L-methionine-dependent methyltransferases"/>
    <property type="match status" value="1"/>
</dbReference>
<dbReference type="InterPro" id="IPR052514">
    <property type="entry name" value="SAM-dependent_MTase"/>
</dbReference>
<dbReference type="PANTHER" id="PTHR34203">
    <property type="entry name" value="METHYLTRANSFERASE, FKBM FAMILY PROTEIN"/>
    <property type="match status" value="1"/>
</dbReference>
<feature type="domain" description="Methyltransferase FkbM" evidence="1">
    <location>
        <begin position="103"/>
        <end position="263"/>
    </location>
</feature>
<keyword evidence="2" id="KW-0489">Methyltransferase</keyword>
<gene>
    <name evidence="2" type="ORF">MTR64_18710</name>
</gene>
<dbReference type="GO" id="GO:0008168">
    <property type="term" value="F:methyltransferase activity"/>
    <property type="evidence" value="ECO:0007669"/>
    <property type="project" value="UniProtKB-KW"/>
</dbReference>